<dbReference type="AlphaFoldDB" id="A0ABD5S3Y0"/>
<name>A0ABD5S3Y0_9EURY</name>
<evidence type="ECO:0000313" key="2">
    <source>
        <dbReference type="Proteomes" id="UP001596328"/>
    </source>
</evidence>
<evidence type="ECO:0000313" key="1">
    <source>
        <dbReference type="EMBL" id="MFC6726259.1"/>
    </source>
</evidence>
<protein>
    <recommendedName>
        <fullName evidence="3">Homoserine O-acetyltransferase</fullName>
    </recommendedName>
</protein>
<dbReference type="InterPro" id="IPR029058">
    <property type="entry name" value="AB_hydrolase_fold"/>
</dbReference>
<dbReference type="EMBL" id="JBHSWU010000987">
    <property type="protein sequence ID" value="MFC6726259.1"/>
    <property type="molecule type" value="Genomic_DNA"/>
</dbReference>
<organism evidence="1 2">
    <name type="scientific">Halobium palmae</name>
    <dbReference type="NCBI Taxonomy" id="1776492"/>
    <lineage>
        <taxon>Archaea</taxon>
        <taxon>Methanobacteriati</taxon>
        <taxon>Methanobacteriota</taxon>
        <taxon>Stenosarchaea group</taxon>
        <taxon>Halobacteria</taxon>
        <taxon>Halobacteriales</taxon>
        <taxon>Haloferacaceae</taxon>
        <taxon>Halobium</taxon>
    </lineage>
</organism>
<proteinExistence type="predicted"/>
<sequence length="65" mass="6806">MSVPVDRGVRSLGEFRFDCGESVPDLEIAYEAYGEFAAGAEPRSADGDRAESGSNAVLVCHALTG</sequence>
<comment type="caution">
    <text evidence="1">The sequence shown here is derived from an EMBL/GenBank/DDBJ whole genome shotgun (WGS) entry which is preliminary data.</text>
</comment>
<dbReference type="Gene3D" id="3.40.50.1820">
    <property type="entry name" value="alpha/beta hydrolase"/>
    <property type="match status" value="1"/>
</dbReference>
<keyword evidence="2" id="KW-1185">Reference proteome</keyword>
<dbReference type="Proteomes" id="UP001596328">
    <property type="component" value="Unassembled WGS sequence"/>
</dbReference>
<feature type="non-terminal residue" evidence="1">
    <location>
        <position position="65"/>
    </location>
</feature>
<accession>A0ABD5S3Y0</accession>
<gene>
    <name evidence="1" type="ORF">ACFQE1_18195</name>
</gene>
<evidence type="ECO:0008006" key="3">
    <source>
        <dbReference type="Google" id="ProtNLM"/>
    </source>
</evidence>
<reference evidence="1 2" key="1">
    <citation type="journal article" date="2019" name="Int. J. Syst. Evol. Microbiol.">
        <title>The Global Catalogue of Microorganisms (GCM) 10K type strain sequencing project: providing services to taxonomists for standard genome sequencing and annotation.</title>
        <authorList>
            <consortium name="The Broad Institute Genomics Platform"/>
            <consortium name="The Broad Institute Genome Sequencing Center for Infectious Disease"/>
            <person name="Wu L."/>
            <person name="Ma J."/>
        </authorList>
    </citation>
    <scope>NUCLEOTIDE SEQUENCE [LARGE SCALE GENOMIC DNA]</scope>
    <source>
        <strain evidence="1 2">NBRC 111368</strain>
    </source>
</reference>